<proteinExistence type="predicted"/>
<dbReference type="FunFam" id="1.10.287.130:FF:000081">
    <property type="entry name" value="Hybrid sensor histidine kinase/response regulator"/>
    <property type="match status" value="1"/>
</dbReference>
<evidence type="ECO:0000256" key="6">
    <source>
        <dbReference type="PROSITE-ProRule" id="PRU00169"/>
    </source>
</evidence>
<dbReference type="EMBL" id="VMRY01000020">
    <property type="protein sequence ID" value="TVT56680.1"/>
    <property type="molecule type" value="Genomic_DNA"/>
</dbReference>
<feature type="coiled-coil region" evidence="7">
    <location>
        <begin position="57"/>
        <end position="87"/>
    </location>
</feature>
<gene>
    <name evidence="10" type="ORF">FHK82_07230</name>
</gene>
<dbReference type="GO" id="GO:0005886">
    <property type="term" value="C:plasma membrane"/>
    <property type="evidence" value="ECO:0007669"/>
    <property type="project" value="TreeGrafter"/>
</dbReference>
<dbReference type="PANTHER" id="PTHR43047">
    <property type="entry name" value="TWO-COMPONENT HISTIDINE PROTEIN KINASE"/>
    <property type="match status" value="1"/>
</dbReference>
<dbReference type="Gene3D" id="3.40.50.2300">
    <property type="match status" value="1"/>
</dbReference>
<dbReference type="PRINTS" id="PR00344">
    <property type="entry name" value="BCTRLSENSOR"/>
</dbReference>
<dbReference type="PROSITE" id="PS50109">
    <property type="entry name" value="HIS_KIN"/>
    <property type="match status" value="1"/>
</dbReference>
<dbReference type="Proteomes" id="UP000317355">
    <property type="component" value="Unassembled WGS sequence"/>
</dbReference>
<feature type="domain" description="Response regulatory" evidence="9">
    <location>
        <begin position="636"/>
        <end position="753"/>
    </location>
</feature>
<dbReference type="PROSITE" id="PS50110">
    <property type="entry name" value="RESPONSE_REGULATORY"/>
    <property type="match status" value="1"/>
</dbReference>
<accession>A0A558D6P0</accession>
<dbReference type="FunFam" id="3.30.565.10:FF:000049">
    <property type="entry name" value="Two-component sensor histidine kinase"/>
    <property type="match status" value="1"/>
</dbReference>
<dbReference type="Gene3D" id="3.30.450.20">
    <property type="entry name" value="PAS domain"/>
    <property type="match status" value="2"/>
</dbReference>
<comment type="caution">
    <text evidence="10">The sequence shown here is derived from an EMBL/GenBank/DDBJ whole genome shotgun (WGS) entry which is preliminary data.</text>
</comment>
<dbReference type="InterPro" id="IPR001789">
    <property type="entry name" value="Sig_transdc_resp-reg_receiver"/>
</dbReference>
<dbReference type="InterPro" id="IPR005467">
    <property type="entry name" value="His_kinase_dom"/>
</dbReference>
<reference evidence="10 11" key="1">
    <citation type="submission" date="2019-07" db="EMBL/GenBank/DDBJ databases">
        <title>The pathways for chlorine oxyanion respiration interact through the shared metabolite chlorate.</title>
        <authorList>
            <person name="Barnum T.P."/>
            <person name="Cheng Y."/>
            <person name="Hill K.A."/>
            <person name="Lucas L.N."/>
            <person name="Carlson H.K."/>
            <person name="Coates J.D."/>
        </authorList>
    </citation>
    <scope>NUCLEOTIDE SEQUENCE [LARGE SCALE GENOMIC DNA]</scope>
    <source>
        <strain evidence="10">BK-3</strain>
    </source>
</reference>
<dbReference type="SMART" id="SM00448">
    <property type="entry name" value="REC"/>
    <property type="match status" value="1"/>
</dbReference>
<dbReference type="Gene3D" id="3.30.565.10">
    <property type="entry name" value="Histidine kinase-like ATPase, C-terminal domain"/>
    <property type="match status" value="1"/>
</dbReference>
<dbReference type="CDD" id="cd00082">
    <property type="entry name" value="HisKA"/>
    <property type="match status" value="1"/>
</dbReference>
<protein>
    <recommendedName>
        <fullName evidence="2">histidine kinase</fullName>
        <ecNumber evidence="2">2.7.13.3</ecNumber>
    </recommendedName>
</protein>
<dbReference type="SUPFAM" id="SSF52172">
    <property type="entry name" value="CheY-like"/>
    <property type="match status" value="1"/>
</dbReference>
<dbReference type="SUPFAM" id="SSF55874">
    <property type="entry name" value="ATPase domain of HSP90 chaperone/DNA topoisomerase II/histidine kinase"/>
    <property type="match status" value="1"/>
</dbReference>
<dbReference type="GO" id="GO:0009927">
    <property type="term" value="F:histidine phosphotransfer kinase activity"/>
    <property type="evidence" value="ECO:0007669"/>
    <property type="project" value="TreeGrafter"/>
</dbReference>
<dbReference type="InterPro" id="IPR035965">
    <property type="entry name" value="PAS-like_dom_sf"/>
</dbReference>
<dbReference type="InterPro" id="IPR004358">
    <property type="entry name" value="Sig_transdc_His_kin-like_C"/>
</dbReference>
<comment type="catalytic activity">
    <reaction evidence="1">
        <text>ATP + protein L-histidine = ADP + protein N-phospho-L-histidine.</text>
        <dbReference type="EC" id="2.7.13.3"/>
    </reaction>
</comment>
<evidence type="ECO:0000313" key="10">
    <source>
        <dbReference type="EMBL" id="TVT56680.1"/>
    </source>
</evidence>
<dbReference type="EC" id="2.7.13.3" evidence="2"/>
<evidence type="ECO:0000256" key="7">
    <source>
        <dbReference type="SAM" id="Coils"/>
    </source>
</evidence>
<dbReference type="InterPro" id="IPR003661">
    <property type="entry name" value="HisK_dim/P_dom"/>
</dbReference>
<dbReference type="Gene3D" id="1.10.287.130">
    <property type="match status" value="1"/>
</dbReference>
<dbReference type="Pfam" id="PF00072">
    <property type="entry name" value="Response_reg"/>
    <property type="match status" value="1"/>
</dbReference>
<feature type="modified residue" description="4-aspartylphosphate" evidence="6">
    <location>
        <position position="687"/>
    </location>
</feature>
<dbReference type="Pfam" id="PF02518">
    <property type="entry name" value="HATPase_c"/>
    <property type="match status" value="1"/>
</dbReference>
<dbReference type="GO" id="GO:0000155">
    <property type="term" value="F:phosphorelay sensor kinase activity"/>
    <property type="evidence" value="ECO:0007669"/>
    <property type="project" value="InterPro"/>
</dbReference>
<sequence>MLASLDIPVGEPDEVERLRKIVTALINQVERTMDVQGGAFSLFQTAILLDDKVRGRTGELEAAMKKLEETNDELNEANAKAHTSRLRLVEAVESVSEGFALFDEADELILCNSKFCEYWGVDDKEIPYGISFEDLSKRLIDNCRVPSALHDRQSWLEERLQRHKQPDGAFVLRMFDGRWLKITERCTGDGGVVGIYTDITEIKRQEELRRQQELAEKSVLLQASIDNLSQGVAVYSKDLRLVAWNQRFVNLLDLPDGLVRLGMPFGDYLKFNTDRNEYDRDGKRSTQDRLVQLAASTSYFFEYERPTGTVLEVRRNPMPNGGFVTTYTDITTRRRTAVQLSEAKENLEVRVRERTAALSALNEQFRQEIAERRQVEAQLMLAKAAAEDANLSKTRFLAAASHDLLQPLNAARLFIAALQEQTLVPETARLVERADISLQGVEHLLSALLEISKLDAGAVPTEIDHFPIQAILTRLADEYRPLIRDAGLELRMVDCSVVVASDRKLLDRIIRNFLSNAVRYTGKGCILLGCRRRGNKLILQVIDTGSGIPDKDIDSIFEEFHQLNSLKNRGTPGVGLGLAIVKRIAEMLNVKVHVVSQLGHGSTFGVEIPVSTRKLKTVPAPKSILPDLEMPLRGASILVVDNEASIREGMYHLLSSWGCKVITASHISELRQLFSRKDYAPDILIVDYHLDNKATGIDVLVSLEHEYGISVPSIVVTADRSDEVRAQIVAKGYRILNKPLKPHRLRAWMTHSMKTTDKNAS</sequence>
<dbReference type="Pfam" id="PF12860">
    <property type="entry name" value="PAS_7"/>
    <property type="match status" value="2"/>
</dbReference>
<evidence type="ECO:0000313" key="11">
    <source>
        <dbReference type="Proteomes" id="UP000317355"/>
    </source>
</evidence>
<dbReference type="InterPro" id="IPR011006">
    <property type="entry name" value="CheY-like_superfamily"/>
</dbReference>
<evidence type="ECO:0000256" key="4">
    <source>
        <dbReference type="ARBA" id="ARBA00022679"/>
    </source>
</evidence>
<dbReference type="CDD" id="cd00156">
    <property type="entry name" value="REC"/>
    <property type="match status" value="1"/>
</dbReference>
<dbReference type="SUPFAM" id="SSF47384">
    <property type="entry name" value="Homodimeric domain of signal transducing histidine kinase"/>
    <property type="match status" value="1"/>
</dbReference>
<evidence type="ECO:0000256" key="1">
    <source>
        <dbReference type="ARBA" id="ARBA00000085"/>
    </source>
</evidence>
<evidence type="ECO:0000256" key="5">
    <source>
        <dbReference type="ARBA" id="ARBA00022777"/>
    </source>
</evidence>
<dbReference type="PANTHER" id="PTHR43047:SF9">
    <property type="entry name" value="HISTIDINE KINASE"/>
    <property type="match status" value="1"/>
</dbReference>
<name>A0A558D6P0_9GAMM</name>
<dbReference type="InterPro" id="IPR003594">
    <property type="entry name" value="HATPase_dom"/>
</dbReference>
<dbReference type="SMART" id="SM00387">
    <property type="entry name" value="HATPase_c"/>
    <property type="match status" value="1"/>
</dbReference>
<keyword evidence="3 6" id="KW-0597">Phosphoprotein</keyword>
<dbReference type="AlphaFoldDB" id="A0A558D6P0"/>
<evidence type="ECO:0000259" key="9">
    <source>
        <dbReference type="PROSITE" id="PS50110"/>
    </source>
</evidence>
<evidence type="ECO:0000259" key="8">
    <source>
        <dbReference type="PROSITE" id="PS50109"/>
    </source>
</evidence>
<dbReference type="SMART" id="SM00388">
    <property type="entry name" value="HisKA"/>
    <property type="match status" value="1"/>
</dbReference>
<keyword evidence="4" id="KW-0808">Transferase</keyword>
<organism evidence="10 11">
    <name type="scientific">Sedimenticola thiotaurini</name>
    <dbReference type="NCBI Taxonomy" id="1543721"/>
    <lineage>
        <taxon>Bacteria</taxon>
        <taxon>Pseudomonadati</taxon>
        <taxon>Pseudomonadota</taxon>
        <taxon>Gammaproteobacteria</taxon>
        <taxon>Chromatiales</taxon>
        <taxon>Sedimenticolaceae</taxon>
        <taxon>Sedimenticola</taxon>
    </lineage>
</organism>
<keyword evidence="5" id="KW-0418">Kinase</keyword>
<evidence type="ECO:0000256" key="3">
    <source>
        <dbReference type="ARBA" id="ARBA00022553"/>
    </source>
</evidence>
<keyword evidence="7" id="KW-0175">Coiled coil</keyword>
<evidence type="ECO:0000256" key="2">
    <source>
        <dbReference type="ARBA" id="ARBA00012438"/>
    </source>
</evidence>
<feature type="coiled-coil region" evidence="7">
    <location>
        <begin position="344"/>
        <end position="378"/>
    </location>
</feature>
<dbReference type="NCBIfam" id="NF041832">
    <property type="entry name" value="near_NosP_CTERM"/>
    <property type="match status" value="1"/>
</dbReference>
<feature type="domain" description="Histidine kinase" evidence="8">
    <location>
        <begin position="399"/>
        <end position="612"/>
    </location>
</feature>
<dbReference type="SUPFAM" id="SSF55785">
    <property type="entry name" value="PYP-like sensor domain (PAS domain)"/>
    <property type="match status" value="2"/>
</dbReference>
<dbReference type="InterPro" id="IPR036097">
    <property type="entry name" value="HisK_dim/P_sf"/>
</dbReference>
<dbReference type="Pfam" id="PF00512">
    <property type="entry name" value="HisKA"/>
    <property type="match status" value="1"/>
</dbReference>
<dbReference type="InterPro" id="IPR036890">
    <property type="entry name" value="HATPase_C_sf"/>
</dbReference>